<dbReference type="AlphaFoldDB" id="A0A8J6HEF3"/>
<dbReference type="EMBL" id="JABDTM020019873">
    <property type="protein sequence ID" value="KAH0817285.1"/>
    <property type="molecule type" value="Genomic_DNA"/>
</dbReference>
<accession>A0A8J6HEF3</accession>
<gene>
    <name evidence="1" type="ORF">GEV33_005506</name>
</gene>
<protein>
    <submittedName>
        <fullName evidence="1">Uncharacterized protein</fullName>
    </submittedName>
</protein>
<reference evidence="1" key="2">
    <citation type="submission" date="2021-08" db="EMBL/GenBank/DDBJ databases">
        <authorList>
            <person name="Eriksson T."/>
        </authorList>
    </citation>
    <scope>NUCLEOTIDE SEQUENCE</scope>
    <source>
        <strain evidence="1">Stoneville</strain>
        <tissue evidence="1">Whole head</tissue>
    </source>
</reference>
<evidence type="ECO:0000313" key="1">
    <source>
        <dbReference type="EMBL" id="KAH0817285.1"/>
    </source>
</evidence>
<keyword evidence="2" id="KW-1185">Reference proteome</keyword>
<reference evidence="1" key="1">
    <citation type="journal article" date="2020" name="J Insects Food Feed">
        <title>The yellow mealworm (Tenebrio molitor) genome: a resource for the emerging insects as food and feed industry.</title>
        <authorList>
            <person name="Eriksson T."/>
            <person name="Andere A."/>
            <person name="Kelstrup H."/>
            <person name="Emery V."/>
            <person name="Picard C."/>
        </authorList>
    </citation>
    <scope>NUCLEOTIDE SEQUENCE</scope>
    <source>
        <strain evidence="1">Stoneville</strain>
        <tissue evidence="1">Whole head</tissue>
    </source>
</reference>
<sequence length="165" mass="18588">MKIVVVCVSNPTLGATFRGYSDSSPTLGATGERSGAKLFRAKKGLRGLLHGVRLFKGFDDGSGPAWVIGMETVEMVKCWLSRQGRYSDGRSAFGSRRRVKDILRRNFSNASILCEFWVRISRFGGPTGFLTFRRLWRIRQRTDCNVEALYQPSPLCQQVQPQPRP</sequence>
<proteinExistence type="predicted"/>
<dbReference type="Proteomes" id="UP000719412">
    <property type="component" value="Unassembled WGS sequence"/>
</dbReference>
<name>A0A8J6HEF3_TENMO</name>
<organism evidence="1 2">
    <name type="scientific">Tenebrio molitor</name>
    <name type="common">Yellow mealworm beetle</name>
    <dbReference type="NCBI Taxonomy" id="7067"/>
    <lineage>
        <taxon>Eukaryota</taxon>
        <taxon>Metazoa</taxon>
        <taxon>Ecdysozoa</taxon>
        <taxon>Arthropoda</taxon>
        <taxon>Hexapoda</taxon>
        <taxon>Insecta</taxon>
        <taxon>Pterygota</taxon>
        <taxon>Neoptera</taxon>
        <taxon>Endopterygota</taxon>
        <taxon>Coleoptera</taxon>
        <taxon>Polyphaga</taxon>
        <taxon>Cucujiformia</taxon>
        <taxon>Tenebrionidae</taxon>
        <taxon>Tenebrio</taxon>
    </lineage>
</organism>
<comment type="caution">
    <text evidence="1">The sequence shown here is derived from an EMBL/GenBank/DDBJ whole genome shotgun (WGS) entry which is preliminary data.</text>
</comment>
<evidence type="ECO:0000313" key="2">
    <source>
        <dbReference type="Proteomes" id="UP000719412"/>
    </source>
</evidence>